<evidence type="ECO:0000256" key="1">
    <source>
        <dbReference type="ARBA" id="ARBA00001342"/>
    </source>
</evidence>
<dbReference type="NCBIfam" id="TIGR01935">
    <property type="entry name" value="NOT-MenG"/>
    <property type="match status" value="1"/>
</dbReference>
<evidence type="ECO:0000256" key="7">
    <source>
        <dbReference type="ARBA" id="ARBA00025046"/>
    </source>
</evidence>
<dbReference type="Pfam" id="PF03737">
    <property type="entry name" value="RraA-like"/>
    <property type="match status" value="1"/>
</dbReference>
<dbReference type="NCBIfam" id="NF006875">
    <property type="entry name" value="PRK09372.1"/>
    <property type="match status" value="1"/>
</dbReference>
<dbReference type="EC" id="4.1.1.112" evidence="10"/>
<dbReference type="GO" id="GO:0047443">
    <property type="term" value="F:4-hydroxy-4-methyl-2-oxoglutarate aldolase activity"/>
    <property type="evidence" value="ECO:0007669"/>
    <property type="project" value="UniProtKB-EC"/>
</dbReference>
<evidence type="ECO:0000256" key="8">
    <source>
        <dbReference type="ARBA" id="ARBA00047973"/>
    </source>
</evidence>
<keyword evidence="5 9" id="KW-0479">Metal-binding</keyword>
<evidence type="ECO:0000256" key="3">
    <source>
        <dbReference type="ARBA" id="ARBA00008621"/>
    </source>
</evidence>
<comment type="catalytic activity">
    <reaction evidence="8 10">
        <text>oxaloacetate + H(+) = pyruvate + CO2</text>
        <dbReference type="Rhea" id="RHEA:15641"/>
        <dbReference type="ChEBI" id="CHEBI:15361"/>
        <dbReference type="ChEBI" id="CHEBI:15378"/>
        <dbReference type="ChEBI" id="CHEBI:16452"/>
        <dbReference type="ChEBI" id="CHEBI:16526"/>
        <dbReference type="EC" id="4.1.1.112"/>
    </reaction>
</comment>
<feature type="binding site" evidence="9">
    <location>
        <begin position="89"/>
        <end position="92"/>
    </location>
    <ligand>
        <name>substrate</name>
    </ligand>
</feature>
<comment type="cofactor">
    <cofactor evidence="2 10">
        <name>a divalent metal cation</name>
        <dbReference type="ChEBI" id="CHEBI:60240"/>
    </cofactor>
</comment>
<dbReference type="NCBIfam" id="NF009134">
    <property type="entry name" value="PRK12487.1"/>
    <property type="match status" value="1"/>
</dbReference>
<dbReference type="CDD" id="cd16841">
    <property type="entry name" value="RraA_family"/>
    <property type="match status" value="1"/>
</dbReference>
<evidence type="ECO:0000313" key="12">
    <source>
        <dbReference type="Proteomes" id="UP000282289"/>
    </source>
</evidence>
<sequence>MRPVRINPETGVDLMHYITPDLCDAYPDLIQVVEPMFSNFGGRDSFGGQIVTVKCFEDNSLVKEQVELDGKGKVLVVDGGGSLRCALLGDMLAEKAAKSGWEGMLIYGCIRDVDVIAQTDLGVQALASHPKKTEKRGIGDLNVLVTFGGVTFRPGEYLYADNNGVIISPSPLTMPE</sequence>
<evidence type="ECO:0000256" key="2">
    <source>
        <dbReference type="ARBA" id="ARBA00001968"/>
    </source>
</evidence>
<dbReference type="GO" id="GO:0051252">
    <property type="term" value="P:regulation of RNA metabolic process"/>
    <property type="evidence" value="ECO:0007669"/>
    <property type="project" value="InterPro"/>
</dbReference>
<dbReference type="GO" id="GO:0046872">
    <property type="term" value="F:metal ion binding"/>
    <property type="evidence" value="ECO:0007669"/>
    <property type="project" value="UniProtKB-KW"/>
</dbReference>
<gene>
    <name evidence="11" type="ORF">ALQ15_114622</name>
</gene>
<evidence type="ECO:0000256" key="4">
    <source>
        <dbReference type="ARBA" id="ARBA00011233"/>
    </source>
</evidence>
<dbReference type="EC" id="4.1.3.17" evidence="10"/>
<dbReference type="Proteomes" id="UP000282289">
    <property type="component" value="Unassembled WGS sequence"/>
</dbReference>
<name>A0A7Z6U7I8_PSESF</name>
<comment type="caution">
    <text evidence="11">The sequence shown here is derived from an EMBL/GenBank/DDBJ whole genome shotgun (WGS) entry which is preliminary data.</text>
</comment>
<comment type="function">
    <text evidence="7 10">Catalyzes the aldol cleavage of 4-hydroxy-4-methyl-2-oxoglutarate (HMG) into 2 molecules of pyruvate. Also contains a secondary oxaloacetate (OAA) decarboxylase activity due to the common pyruvate enolate transition state formed following C-C bond cleavage in the retro-aldol and decarboxylation reactions.</text>
</comment>
<feature type="binding site" evidence="9">
    <location>
        <position position="111"/>
    </location>
    <ligand>
        <name>substrate</name>
    </ligand>
</feature>
<dbReference type="InterPro" id="IPR036704">
    <property type="entry name" value="RraA/RraA-like_sf"/>
</dbReference>
<comment type="subunit">
    <text evidence="4 10">Homotrimer.</text>
</comment>
<comment type="cofactor">
    <cofactor evidence="9">
        <name>Mg(2+)</name>
        <dbReference type="ChEBI" id="CHEBI:18420"/>
    </cofactor>
</comment>
<keyword evidence="9" id="KW-0460">Magnesium</keyword>
<dbReference type="PANTHER" id="PTHR33254">
    <property type="entry name" value="4-HYDROXY-4-METHYL-2-OXOGLUTARATE ALDOLASE 3-RELATED"/>
    <property type="match status" value="1"/>
</dbReference>
<dbReference type="AlphaFoldDB" id="A0A7Z6U7I8"/>
<organism evidence="11 12">
    <name type="scientific">Pseudomonas syringae pv. actinidiae</name>
    <dbReference type="NCBI Taxonomy" id="103796"/>
    <lineage>
        <taxon>Bacteria</taxon>
        <taxon>Pseudomonadati</taxon>
        <taxon>Pseudomonadota</taxon>
        <taxon>Gammaproteobacteria</taxon>
        <taxon>Pseudomonadales</taxon>
        <taxon>Pseudomonadaceae</taxon>
        <taxon>Pseudomonas</taxon>
        <taxon>Pseudomonas syringae</taxon>
    </lineage>
</organism>
<protein>
    <recommendedName>
        <fullName evidence="10">4-hydroxy-4-methyl-2-oxoglutarate aldolase</fullName>
        <shortName evidence="10">HMG aldolase</shortName>
        <ecNumber evidence="10">4.1.1.112</ecNumber>
        <ecNumber evidence="10">4.1.3.17</ecNumber>
    </recommendedName>
    <alternativeName>
        <fullName evidence="10">Oxaloacetate decarboxylase</fullName>
    </alternativeName>
</protein>
<dbReference type="Gene3D" id="3.50.30.40">
    <property type="entry name" value="Ribonuclease E inhibitor RraA/RraA-like"/>
    <property type="match status" value="1"/>
</dbReference>
<evidence type="ECO:0000256" key="10">
    <source>
        <dbReference type="RuleBase" id="RU004338"/>
    </source>
</evidence>
<evidence type="ECO:0000313" key="11">
    <source>
        <dbReference type="EMBL" id="RMP80017.1"/>
    </source>
</evidence>
<feature type="binding site" evidence="9">
    <location>
        <position position="112"/>
    </location>
    <ligand>
        <name>Mg(2+)</name>
        <dbReference type="ChEBI" id="CHEBI:18420"/>
    </ligand>
</feature>
<dbReference type="SUPFAM" id="SSF89562">
    <property type="entry name" value="RraA-like"/>
    <property type="match status" value="1"/>
</dbReference>
<evidence type="ECO:0000256" key="6">
    <source>
        <dbReference type="ARBA" id="ARBA00023239"/>
    </source>
</evidence>
<dbReference type="GO" id="GO:0008428">
    <property type="term" value="F:ribonuclease inhibitor activity"/>
    <property type="evidence" value="ECO:0007669"/>
    <property type="project" value="InterPro"/>
</dbReference>
<proteinExistence type="inferred from homology"/>
<keyword evidence="6 10" id="KW-0456">Lyase</keyword>
<dbReference type="GO" id="GO:0008948">
    <property type="term" value="F:oxaloacetate decarboxylase activity"/>
    <property type="evidence" value="ECO:0007669"/>
    <property type="project" value="UniProtKB-EC"/>
</dbReference>
<reference evidence="11 12" key="1">
    <citation type="submission" date="2018-08" db="EMBL/GenBank/DDBJ databases">
        <title>Recombination of ecologically and evolutionarily significant loci maintains genetic cohesion in the Pseudomonas syringae species complex.</title>
        <authorList>
            <person name="Dillon M."/>
            <person name="Thakur S."/>
            <person name="Almeida R.N.D."/>
            <person name="Weir B.S."/>
            <person name="Guttman D.S."/>
        </authorList>
    </citation>
    <scope>NUCLEOTIDE SEQUENCE [LARGE SCALE GENOMIC DNA]</scope>
    <source>
        <strain evidence="11 12">ICMP 19589</strain>
    </source>
</reference>
<dbReference type="EMBL" id="RBQT01000074">
    <property type="protein sequence ID" value="RMP80017.1"/>
    <property type="molecule type" value="Genomic_DNA"/>
</dbReference>
<dbReference type="PANTHER" id="PTHR33254:SF29">
    <property type="entry name" value="REGULATOR OF RIBONUCLEASE ACTIVITY A"/>
    <property type="match status" value="1"/>
</dbReference>
<evidence type="ECO:0000256" key="5">
    <source>
        <dbReference type="ARBA" id="ARBA00022723"/>
    </source>
</evidence>
<evidence type="ECO:0000256" key="9">
    <source>
        <dbReference type="PIRSR" id="PIRSR605493-1"/>
    </source>
</evidence>
<accession>A0A7Z6U7I8</accession>
<dbReference type="InterPro" id="IPR005493">
    <property type="entry name" value="RraA/RraA-like"/>
</dbReference>
<dbReference type="InterPro" id="IPR010203">
    <property type="entry name" value="RraA"/>
</dbReference>
<comment type="catalytic activity">
    <reaction evidence="1 10">
        <text>4-hydroxy-4-methyl-2-oxoglutarate = 2 pyruvate</text>
        <dbReference type="Rhea" id="RHEA:22748"/>
        <dbReference type="ChEBI" id="CHEBI:15361"/>
        <dbReference type="ChEBI" id="CHEBI:58276"/>
        <dbReference type="EC" id="4.1.3.17"/>
    </reaction>
</comment>
<comment type="similarity">
    <text evidence="3 10">Belongs to the class II aldolase/RraA-like family.</text>
</comment>